<proteinExistence type="predicted"/>
<keyword evidence="1" id="KW-0732">Signal</keyword>
<sequence length="198" mass="21930">MKFLSIILTAVLGLAVLPGGCADSQSEVPAASAVSDYGAAARVMTRNLKEEMYFVDLIVRGTVLEVREPFTRIIGDVTPSVIEVEEVIHGDLDQKAVTLYQHGTPKTDKDGVLVSPGEEVILLLIETTEDFYWPYDPGAGVWKVKDGRVQSGPYRMYGTVEPHMFDSLQNMKADKFVKKIRKAAENKKKPEGLMRRAD</sequence>
<name>A0ABN7RHW6_THEXY</name>
<gene>
    <name evidence="2" type="primary">txxe 680</name>
    <name evidence="2" type="ORF">TXXE_01965</name>
</gene>
<feature type="chain" id="PRO_5045272531" evidence="1">
    <location>
        <begin position="23"/>
        <end position="198"/>
    </location>
</feature>
<organism evidence="2 3">
    <name type="scientific">Thermobacillus xylanilyticus</name>
    <dbReference type="NCBI Taxonomy" id="76633"/>
    <lineage>
        <taxon>Bacteria</taxon>
        <taxon>Bacillati</taxon>
        <taxon>Bacillota</taxon>
        <taxon>Bacilli</taxon>
        <taxon>Bacillales</taxon>
        <taxon>Paenibacillaceae</taxon>
        <taxon>Thermobacillus</taxon>
    </lineage>
</organism>
<dbReference type="Proteomes" id="UP000681526">
    <property type="component" value="Unassembled WGS sequence"/>
</dbReference>
<feature type="signal peptide" evidence="1">
    <location>
        <begin position="1"/>
        <end position="22"/>
    </location>
</feature>
<evidence type="ECO:0000313" key="3">
    <source>
        <dbReference type="Proteomes" id="UP000681526"/>
    </source>
</evidence>
<keyword evidence="3" id="KW-1185">Reference proteome</keyword>
<comment type="caution">
    <text evidence="2">The sequence shown here is derived from an EMBL/GenBank/DDBJ whole genome shotgun (WGS) entry which is preliminary data.</text>
</comment>
<evidence type="ECO:0000256" key="1">
    <source>
        <dbReference type="SAM" id="SignalP"/>
    </source>
</evidence>
<protein>
    <submittedName>
        <fullName evidence="2">Uncharacterized protein</fullName>
    </submittedName>
</protein>
<dbReference type="RefSeq" id="WP_213483258.1">
    <property type="nucleotide sequence ID" value="NZ_CAJRAY010000006.1"/>
</dbReference>
<reference evidence="2 3" key="1">
    <citation type="submission" date="2021-04" db="EMBL/GenBank/DDBJ databases">
        <authorList>
            <person name="Rakotoarivonina H."/>
        </authorList>
    </citation>
    <scope>NUCLEOTIDE SEQUENCE [LARGE SCALE GENOMIC DNA]</scope>
    <source>
        <strain evidence="2 3">XE</strain>
    </source>
</reference>
<accession>A0ABN7RHW6</accession>
<evidence type="ECO:0000313" key="2">
    <source>
        <dbReference type="EMBL" id="CAG5077942.1"/>
    </source>
</evidence>
<dbReference type="EMBL" id="CAJRAY010000006">
    <property type="protein sequence ID" value="CAG5077942.1"/>
    <property type="molecule type" value="Genomic_DNA"/>
</dbReference>